<dbReference type="EMBL" id="PYAX01000010">
    <property type="protein sequence ID" value="PSL53118.1"/>
    <property type="molecule type" value="Genomic_DNA"/>
</dbReference>
<accession>A0A2P8I3S9</accession>
<reference evidence="1 2" key="1">
    <citation type="submission" date="2018-03" db="EMBL/GenBank/DDBJ databases">
        <title>Genomic Encyclopedia of Type Strains, Phase III (KMG-III): the genomes of soil and plant-associated and newly described type strains.</title>
        <authorList>
            <person name="Whitman W."/>
        </authorList>
    </citation>
    <scope>NUCLEOTIDE SEQUENCE [LARGE SCALE GENOMIC DNA]</scope>
    <source>
        <strain evidence="1 2">CGMCC 4.7097</strain>
    </source>
</reference>
<protein>
    <submittedName>
        <fullName evidence="1">Uncharacterized protein</fullName>
    </submittedName>
</protein>
<dbReference type="Proteomes" id="UP000241118">
    <property type="component" value="Unassembled WGS sequence"/>
</dbReference>
<name>A0A2P8I3S9_SACCR</name>
<evidence type="ECO:0000313" key="2">
    <source>
        <dbReference type="Proteomes" id="UP000241118"/>
    </source>
</evidence>
<sequence length="142" mass="15742">MLGRAPSGDGLWRSRGLWWLKRGPGSRRAACIGGAFLGWRLTTGTRHTDRWDVRFTRFRNGPDTARGGPGNGTASRARFGRGQLRGTLSTRLVELFGMLSRSSLVVSHRPPPGAGSTVRSRPWVPWKCTVCEPTDVPLIWSW</sequence>
<evidence type="ECO:0000313" key="1">
    <source>
        <dbReference type="EMBL" id="PSL53118.1"/>
    </source>
</evidence>
<keyword evidence="2" id="KW-1185">Reference proteome</keyword>
<organism evidence="1 2">
    <name type="scientific">Saccharothrix carnea</name>
    <dbReference type="NCBI Taxonomy" id="1280637"/>
    <lineage>
        <taxon>Bacteria</taxon>
        <taxon>Bacillati</taxon>
        <taxon>Actinomycetota</taxon>
        <taxon>Actinomycetes</taxon>
        <taxon>Pseudonocardiales</taxon>
        <taxon>Pseudonocardiaceae</taxon>
        <taxon>Saccharothrix</taxon>
    </lineage>
</organism>
<gene>
    <name evidence="1" type="ORF">B0I31_110211</name>
</gene>
<proteinExistence type="predicted"/>
<dbReference type="AlphaFoldDB" id="A0A2P8I3S9"/>
<comment type="caution">
    <text evidence="1">The sequence shown here is derived from an EMBL/GenBank/DDBJ whole genome shotgun (WGS) entry which is preliminary data.</text>
</comment>